<feature type="transmembrane region" description="Helical" evidence="14">
    <location>
        <begin position="32"/>
        <end position="52"/>
    </location>
</feature>
<evidence type="ECO:0000313" key="16">
    <source>
        <dbReference type="Proteomes" id="UP000054815"/>
    </source>
</evidence>
<name>A0A0V0Y5J6_TRIPS</name>
<dbReference type="PROSITE" id="PS51419">
    <property type="entry name" value="RAB"/>
    <property type="match status" value="1"/>
</dbReference>
<dbReference type="GO" id="GO:0005525">
    <property type="term" value="F:GTP binding"/>
    <property type="evidence" value="ECO:0007669"/>
    <property type="project" value="InterPro"/>
</dbReference>
<keyword evidence="7 14" id="KW-0812">Transmembrane</keyword>
<dbReference type="PRINTS" id="PR00449">
    <property type="entry name" value="RASTRNSFRMNG"/>
</dbReference>
<proteinExistence type="inferred from homology"/>
<evidence type="ECO:0000256" key="2">
    <source>
        <dbReference type="ARBA" id="ARBA00004771"/>
    </source>
</evidence>
<comment type="caution">
    <text evidence="15">The sequence shown here is derived from an EMBL/GenBank/DDBJ whole genome shotgun (WGS) entry which is preliminary data.</text>
</comment>
<dbReference type="InterPro" id="IPR001806">
    <property type="entry name" value="Small_GTPase"/>
</dbReference>
<comment type="caution">
    <text evidence="14">Lacks conserved residue(s) required for the propagation of feature annotation.</text>
</comment>
<dbReference type="EC" id="2.3.1.-" evidence="14"/>
<dbReference type="GO" id="GO:0019432">
    <property type="term" value="P:triglyceride biosynthetic process"/>
    <property type="evidence" value="ECO:0007669"/>
    <property type="project" value="TreeGrafter"/>
</dbReference>
<evidence type="ECO:0000256" key="4">
    <source>
        <dbReference type="ARBA" id="ARBA00005420"/>
    </source>
</evidence>
<dbReference type="PROSITE" id="PS51421">
    <property type="entry name" value="RAS"/>
    <property type="match status" value="1"/>
</dbReference>
<gene>
    <name evidence="15" type="primary">MOGAT2</name>
    <name evidence="15" type="ORF">T4E_1573</name>
</gene>
<evidence type="ECO:0000256" key="13">
    <source>
        <dbReference type="ARBA" id="ARBA00023315"/>
    </source>
</evidence>
<dbReference type="FunFam" id="3.40.50.300:FF:001447">
    <property type="entry name" value="Ras-related protein Rab-1B"/>
    <property type="match status" value="1"/>
</dbReference>
<dbReference type="PANTHER" id="PTHR12317">
    <property type="entry name" value="DIACYLGLYCEROL O-ACYLTRANSFERASE"/>
    <property type="match status" value="1"/>
</dbReference>
<keyword evidence="12 14" id="KW-0472">Membrane</keyword>
<evidence type="ECO:0000256" key="6">
    <source>
        <dbReference type="ARBA" id="ARBA00022679"/>
    </source>
</evidence>
<keyword evidence="6 14" id="KW-0808">Transferase</keyword>
<comment type="similarity">
    <text evidence="4 14">Belongs to the diacylglycerol acyltransferase family.</text>
</comment>
<dbReference type="Pfam" id="PF03982">
    <property type="entry name" value="DAGAT"/>
    <property type="match status" value="2"/>
</dbReference>
<dbReference type="CDD" id="cd07987">
    <property type="entry name" value="LPLAT_MGAT-like"/>
    <property type="match status" value="1"/>
</dbReference>
<dbReference type="SMART" id="SM00176">
    <property type="entry name" value="RAN"/>
    <property type="match status" value="1"/>
</dbReference>
<keyword evidence="9 14" id="KW-0256">Endoplasmic reticulum</keyword>
<dbReference type="GO" id="GO:0003924">
    <property type="term" value="F:GTPase activity"/>
    <property type="evidence" value="ECO:0007669"/>
    <property type="project" value="InterPro"/>
</dbReference>
<evidence type="ECO:0000256" key="7">
    <source>
        <dbReference type="ARBA" id="ARBA00022692"/>
    </source>
</evidence>
<dbReference type="SMART" id="SM00173">
    <property type="entry name" value="RAS"/>
    <property type="match status" value="1"/>
</dbReference>
<reference evidence="15 16" key="1">
    <citation type="submission" date="2015-01" db="EMBL/GenBank/DDBJ databases">
        <title>Evolution of Trichinella species and genotypes.</title>
        <authorList>
            <person name="Korhonen P.K."/>
            <person name="Edoardo P."/>
            <person name="Giuseppe L.R."/>
            <person name="Gasser R.B."/>
        </authorList>
    </citation>
    <scope>NUCLEOTIDE SEQUENCE [LARGE SCALE GENOMIC DNA]</scope>
    <source>
        <strain evidence="15">ISS141</strain>
    </source>
</reference>
<dbReference type="GO" id="GO:0006071">
    <property type="term" value="P:glycerol metabolic process"/>
    <property type="evidence" value="ECO:0007669"/>
    <property type="project" value="UniProtKB-KW"/>
</dbReference>
<evidence type="ECO:0000256" key="3">
    <source>
        <dbReference type="ARBA" id="ARBA00005189"/>
    </source>
</evidence>
<keyword evidence="5" id="KW-0444">Lipid biosynthesis</keyword>
<evidence type="ECO:0000256" key="12">
    <source>
        <dbReference type="ARBA" id="ARBA00023136"/>
    </source>
</evidence>
<dbReference type="InterPro" id="IPR005225">
    <property type="entry name" value="Small_GTP-bd"/>
</dbReference>
<dbReference type="Pfam" id="PF00071">
    <property type="entry name" value="Ras"/>
    <property type="match status" value="1"/>
</dbReference>
<dbReference type="GO" id="GO:0004144">
    <property type="term" value="F:diacylglycerol O-acyltransferase activity"/>
    <property type="evidence" value="ECO:0007669"/>
    <property type="project" value="TreeGrafter"/>
</dbReference>
<dbReference type="SUPFAM" id="SSF52540">
    <property type="entry name" value="P-loop containing nucleoside triphosphate hydrolases"/>
    <property type="match status" value="1"/>
</dbReference>
<dbReference type="PANTHER" id="PTHR12317:SF0">
    <property type="entry name" value="ACYLTRANSFERASE"/>
    <property type="match status" value="1"/>
</dbReference>
<keyword evidence="11" id="KW-0443">Lipid metabolism</keyword>
<dbReference type="InterPro" id="IPR007130">
    <property type="entry name" value="DAGAT"/>
</dbReference>
<dbReference type="STRING" id="6337.A0A0V0Y5J6"/>
<evidence type="ECO:0000256" key="9">
    <source>
        <dbReference type="ARBA" id="ARBA00022824"/>
    </source>
</evidence>
<accession>A0A0V0Y5J6</accession>
<dbReference type="NCBIfam" id="TIGR00231">
    <property type="entry name" value="small_GTP"/>
    <property type="match status" value="1"/>
</dbReference>
<dbReference type="SMART" id="SM00175">
    <property type="entry name" value="RAB"/>
    <property type="match status" value="1"/>
</dbReference>
<dbReference type="InterPro" id="IPR027417">
    <property type="entry name" value="P-loop_NTPase"/>
</dbReference>
<dbReference type="GO" id="GO:0005789">
    <property type="term" value="C:endoplasmic reticulum membrane"/>
    <property type="evidence" value="ECO:0007669"/>
    <property type="project" value="UniProtKB-SubCell"/>
</dbReference>
<dbReference type="SMART" id="SM00174">
    <property type="entry name" value="RHO"/>
    <property type="match status" value="1"/>
</dbReference>
<dbReference type="AlphaFoldDB" id="A0A0V0Y5J6"/>
<comment type="subcellular location">
    <subcellularLocation>
        <location evidence="1 14">Endoplasmic reticulum membrane</location>
        <topology evidence="1 14">Multi-pass membrane protein</topology>
    </subcellularLocation>
</comment>
<evidence type="ECO:0000256" key="1">
    <source>
        <dbReference type="ARBA" id="ARBA00004477"/>
    </source>
</evidence>
<comment type="pathway">
    <text evidence="2">Glycerolipid metabolism; triacylglycerol biosynthesis.</text>
</comment>
<dbReference type="Proteomes" id="UP000054815">
    <property type="component" value="Unassembled WGS sequence"/>
</dbReference>
<keyword evidence="8" id="KW-0319">Glycerol metabolism</keyword>
<protein>
    <recommendedName>
        <fullName evidence="14">Acyltransferase</fullName>
        <ecNumber evidence="14">2.3.1.-</ecNumber>
    </recommendedName>
</protein>
<evidence type="ECO:0000256" key="11">
    <source>
        <dbReference type="ARBA" id="ARBA00023098"/>
    </source>
</evidence>
<dbReference type="EMBL" id="JYDU01000058">
    <property type="protein sequence ID" value="KRX95324.1"/>
    <property type="molecule type" value="Genomic_DNA"/>
</dbReference>
<evidence type="ECO:0000256" key="8">
    <source>
        <dbReference type="ARBA" id="ARBA00022798"/>
    </source>
</evidence>
<sequence>MQCESGKMTRILGIEFAPLCLPWERRLQTLSVLHYVVIFLGPYTLIALGIYLLVCTQYWWLVLLYSLWLYVDQEAPKRGSRPKDWFRRWSMWDHLRDYFPIELIKTADLPPDRNYLFGYHPHGIMSFGAFCNFCTEATNFSQLFPGIKPHLCTLVGQFLFPIRRVVDVSKQSLAWLLGRKEKGYAAVVVVGGATEALNAHPGTNTLVLKSRKGFIRQAIRFSKKILGWSTPLICGRGLFNYTFGLLPYRRPIHTLVHQSTDSEEDAVNERRVKIVVVGDCRVGKTSLCFRFVQEQFISAYHQTLGLDFYTKYVTLGDRFRITLQIWDVSGQQMDSAMLDKYVFGADGAMLVYDVTNAASFDKIKDWYRLVQRAVGDDEQRKVRFMVVGNKTDLEHQRNVKYEKQQELVKRYHMLSCQTSAKLGDSVTLCFLKLAAEIVGVQLSRTELDSNTSVIKAEVPTIDRPNDSSSSEIVWPAKSRSCLLQ</sequence>
<evidence type="ECO:0000256" key="5">
    <source>
        <dbReference type="ARBA" id="ARBA00022516"/>
    </source>
</evidence>
<keyword evidence="13 15" id="KW-0012">Acyltransferase</keyword>
<evidence type="ECO:0000256" key="14">
    <source>
        <dbReference type="RuleBase" id="RU367023"/>
    </source>
</evidence>
<keyword evidence="10 14" id="KW-1133">Transmembrane helix</keyword>
<evidence type="ECO:0000256" key="10">
    <source>
        <dbReference type="ARBA" id="ARBA00022989"/>
    </source>
</evidence>
<evidence type="ECO:0000313" key="15">
    <source>
        <dbReference type="EMBL" id="KRX95324.1"/>
    </source>
</evidence>
<organism evidence="15 16">
    <name type="scientific">Trichinella pseudospiralis</name>
    <name type="common">Parasitic roundworm</name>
    <dbReference type="NCBI Taxonomy" id="6337"/>
    <lineage>
        <taxon>Eukaryota</taxon>
        <taxon>Metazoa</taxon>
        <taxon>Ecdysozoa</taxon>
        <taxon>Nematoda</taxon>
        <taxon>Enoplea</taxon>
        <taxon>Dorylaimia</taxon>
        <taxon>Trichinellida</taxon>
        <taxon>Trichinellidae</taxon>
        <taxon>Trichinella</taxon>
    </lineage>
</organism>
<comment type="pathway">
    <text evidence="3">Lipid metabolism.</text>
</comment>
<dbReference type="Gene3D" id="3.40.50.300">
    <property type="entry name" value="P-loop containing nucleotide triphosphate hydrolases"/>
    <property type="match status" value="1"/>
</dbReference>